<dbReference type="InterPro" id="IPR050534">
    <property type="entry name" value="Coronavir_polyprotein_1ab"/>
</dbReference>
<dbReference type="InterPro" id="IPR027417">
    <property type="entry name" value="P-loop_NTPase"/>
</dbReference>
<dbReference type="PANTHER" id="PTHR43788">
    <property type="entry name" value="DNA2/NAM7 HELICASE FAMILY MEMBER"/>
    <property type="match status" value="1"/>
</dbReference>
<evidence type="ECO:0000313" key="6">
    <source>
        <dbReference type="Proteomes" id="UP000234579"/>
    </source>
</evidence>
<dbReference type="InterPro" id="IPR006345">
    <property type="entry name" value="RecD2"/>
</dbReference>
<keyword evidence="5" id="KW-0378">Hydrolase</keyword>
<dbReference type="CDD" id="cd18809">
    <property type="entry name" value="SF1_C_RecD"/>
    <property type="match status" value="1"/>
</dbReference>
<dbReference type="GO" id="GO:0006310">
    <property type="term" value="P:DNA recombination"/>
    <property type="evidence" value="ECO:0007669"/>
    <property type="project" value="InterPro"/>
</dbReference>
<dbReference type="GO" id="GO:0009338">
    <property type="term" value="C:exodeoxyribonuclease V complex"/>
    <property type="evidence" value="ECO:0007669"/>
    <property type="project" value="TreeGrafter"/>
</dbReference>
<name>A0A2I2AAY8_9LACO</name>
<accession>A0A2I2AAY8</accession>
<dbReference type="Proteomes" id="UP000234579">
    <property type="component" value="Unassembled WGS sequence"/>
</dbReference>
<dbReference type="InterPro" id="IPR003593">
    <property type="entry name" value="AAA+_ATPase"/>
</dbReference>
<dbReference type="GO" id="GO:0043139">
    <property type="term" value="F:5'-3' DNA helicase activity"/>
    <property type="evidence" value="ECO:0007669"/>
    <property type="project" value="InterPro"/>
</dbReference>
<dbReference type="PANTHER" id="PTHR43788:SF6">
    <property type="entry name" value="DNA HELICASE B"/>
    <property type="match status" value="1"/>
</dbReference>
<feature type="domain" description="AAA+ ATPase" evidence="4">
    <location>
        <begin position="310"/>
        <end position="500"/>
    </location>
</feature>
<dbReference type="EMBL" id="PKGI01000028">
    <property type="protein sequence ID" value="PLA76550.1"/>
    <property type="molecule type" value="Genomic_DNA"/>
</dbReference>
<dbReference type="Gene3D" id="1.10.10.2220">
    <property type="match status" value="1"/>
</dbReference>
<proteinExistence type="predicted"/>
<evidence type="ECO:0000259" key="4">
    <source>
        <dbReference type="SMART" id="SM00382"/>
    </source>
</evidence>
<keyword evidence="1" id="KW-0547">Nucleotide-binding</keyword>
<dbReference type="SMART" id="SM00382">
    <property type="entry name" value="AAA"/>
    <property type="match status" value="1"/>
</dbReference>
<evidence type="ECO:0000256" key="3">
    <source>
        <dbReference type="SAM" id="MobiDB-lite"/>
    </source>
</evidence>
<dbReference type="Pfam" id="PF14490">
    <property type="entry name" value="HHH_RecD2"/>
    <property type="match status" value="1"/>
</dbReference>
<dbReference type="Gene3D" id="3.40.50.300">
    <property type="entry name" value="P-loop containing nucleotide triphosphate hydrolases"/>
    <property type="match status" value="3"/>
</dbReference>
<sequence length="756" mass="84982">MDRRMDLFQKNDSTENKEFLRKMAIKQLSGADFTGIGQKAATKIVNVLGTDAINRIANNLNLVDQVSLGLSEKQRDNLREAFKQRIIPQRLRGGYAHLGFSESDLEAINDTYGENAEKILAQNIYRVVSDVDGIGFVKADRVAHQSGYDFLDYRRLQAALVYKLKDIASRDGSTYTEIGYLLSRTVYQLKNKSWYTPLKDDVINQKLRQELTNLQDKKVIKGIKANINGVRQNKYVMLKHLYEAEYTIAERLYKLTHNLNDSLLSSLEEQLNSTGLSQEEYLTEIIDRVEDSLGISYDDNQREAIIQALSNKVFILVGGPGTGKTTIIKGILAAYSYILPEIDNPDNFVEELNDLAIKYEESQNPKEDDNDNFSDDSEYRSRPKPSPVSLVAPTGKASQRMKDSTGIQASTIHRALGMTVGSNQHTKDFESKLIIVDEASMLDTSLAATLLSAIPNDARLIIVGDSDQLPSVQPGKVLNDILDSKLITSKRLTRIYRQGEGSEIVDLAQAINHGSFPTNLTKESATVKFIEAEGGISAQHTILHVVDELRSKGISFDDFQILAPMKKTSAGVNELNTQIRSKFNPKAKETIKTIDAGWGKVFSVGDKVINSANMPDQQIFNGDVGKIIRVQHYEETNDGKPAIPNRISVRFERPDGSITTVNFDDEKMQRLDLAYAMTIHKSQGSEYPIVIIPMTSEFSYMFSRNILYTAVTRAKKCIYLVGERKAFENCAEDLRPIKKRVTFLVRRMEWYFSKKG</sequence>
<dbReference type="GO" id="GO:0003677">
    <property type="term" value="F:DNA binding"/>
    <property type="evidence" value="ECO:0007669"/>
    <property type="project" value="InterPro"/>
</dbReference>
<dbReference type="AlphaFoldDB" id="A0A2I2AAY8"/>
<dbReference type="GO" id="GO:0005524">
    <property type="term" value="F:ATP binding"/>
    <property type="evidence" value="ECO:0007669"/>
    <property type="project" value="UniProtKB-KW"/>
</dbReference>
<dbReference type="Pfam" id="PF18335">
    <property type="entry name" value="SH3_13"/>
    <property type="match status" value="1"/>
</dbReference>
<dbReference type="GO" id="GO:0017116">
    <property type="term" value="F:single-stranded DNA helicase activity"/>
    <property type="evidence" value="ECO:0007669"/>
    <property type="project" value="TreeGrafter"/>
</dbReference>
<feature type="region of interest" description="Disordered" evidence="3">
    <location>
        <begin position="359"/>
        <end position="404"/>
    </location>
</feature>
<evidence type="ECO:0000256" key="1">
    <source>
        <dbReference type="ARBA" id="ARBA00022741"/>
    </source>
</evidence>
<dbReference type="InterPro" id="IPR027785">
    <property type="entry name" value="UvrD-like_helicase_C"/>
</dbReference>
<gene>
    <name evidence="5" type="ORF">CYR79_05855</name>
</gene>
<dbReference type="InterPro" id="IPR029493">
    <property type="entry name" value="RecD2-like_HHH"/>
</dbReference>
<dbReference type="Gene3D" id="2.30.30.940">
    <property type="match status" value="1"/>
</dbReference>
<dbReference type="Pfam" id="PF13538">
    <property type="entry name" value="UvrD_C_2"/>
    <property type="match status" value="1"/>
</dbReference>
<organism evidence="5 6">
    <name type="scientific">Ligilactobacillus agilis</name>
    <dbReference type="NCBI Taxonomy" id="1601"/>
    <lineage>
        <taxon>Bacteria</taxon>
        <taxon>Bacillati</taxon>
        <taxon>Bacillota</taxon>
        <taxon>Bacilli</taxon>
        <taxon>Lactobacillales</taxon>
        <taxon>Lactobacillaceae</taxon>
        <taxon>Ligilactobacillus</taxon>
    </lineage>
</organism>
<dbReference type="CDD" id="cd17933">
    <property type="entry name" value="DEXSc_RecD-like"/>
    <property type="match status" value="1"/>
</dbReference>
<dbReference type="InterPro" id="IPR041451">
    <property type="entry name" value="RecD2_SH13"/>
</dbReference>
<dbReference type="Pfam" id="PF13604">
    <property type="entry name" value="AAA_30"/>
    <property type="match status" value="1"/>
</dbReference>
<dbReference type="SUPFAM" id="SSF52540">
    <property type="entry name" value="P-loop containing nucleoside triphosphate hydrolases"/>
    <property type="match status" value="1"/>
</dbReference>
<dbReference type="RefSeq" id="WP_101811839.1">
    <property type="nucleotide sequence ID" value="NZ_PKGI01000028.1"/>
</dbReference>
<dbReference type="NCBIfam" id="TIGR01448">
    <property type="entry name" value="recD_rel"/>
    <property type="match status" value="1"/>
</dbReference>
<evidence type="ECO:0000256" key="2">
    <source>
        <dbReference type="ARBA" id="ARBA00022840"/>
    </source>
</evidence>
<keyword evidence="2" id="KW-0067">ATP-binding</keyword>
<keyword evidence="5" id="KW-0347">Helicase</keyword>
<comment type="caution">
    <text evidence="5">The sequence shown here is derived from an EMBL/GenBank/DDBJ whole genome shotgun (WGS) entry which is preliminary data.</text>
</comment>
<reference evidence="6" key="1">
    <citation type="submission" date="2017-12" db="EMBL/GenBank/DDBJ databases">
        <authorList>
            <person name="Christensen H."/>
        </authorList>
    </citation>
    <scope>NUCLEOTIDE SEQUENCE [LARGE SCALE GENOMIC DNA]</scope>
    <source>
        <strain evidence="6">268A</strain>
    </source>
</reference>
<evidence type="ECO:0000313" key="5">
    <source>
        <dbReference type="EMBL" id="PLA76550.1"/>
    </source>
</evidence>
<protein>
    <submittedName>
        <fullName evidence="5">ATP-dependent RecD-like DNA helicase</fullName>
    </submittedName>
</protein>